<evidence type="ECO:0000313" key="1">
    <source>
        <dbReference type="EMBL" id="GBM77319.1"/>
    </source>
</evidence>
<comment type="caution">
    <text evidence="1">The sequence shown here is derived from an EMBL/GenBank/DDBJ whole genome shotgun (WGS) entry which is preliminary data.</text>
</comment>
<gene>
    <name evidence="1" type="ORF">AVEN_91422_1</name>
</gene>
<reference evidence="1 2" key="1">
    <citation type="journal article" date="2019" name="Sci. Rep.">
        <title>Orb-weaving spider Araneus ventricosus genome elucidates the spidroin gene catalogue.</title>
        <authorList>
            <person name="Kono N."/>
            <person name="Nakamura H."/>
            <person name="Ohtoshi R."/>
            <person name="Moran D.A.P."/>
            <person name="Shinohara A."/>
            <person name="Yoshida Y."/>
            <person name="Fujiwara M."/>
            <person name="Mori M."/>
            <person name="Tomita M."/>
            <person name="Arakawa K."/>
        </authorList>
    </citation>
    <scope>NUCLEOTIDE SEQUENCE [LARGE SCALE GENOMIC DNA]</scope>
</reference>
<name>A0A4Y2IJ70_ARAVE</name>
<proteinExistence type="predicted"/>
<evidence type="ECO:0000313" key="2">
    <source>
        <dbReference type="Proteomes" id="UP000499080"/>
    </source>
</evidence>
<keyword evidence="2" id="KW-1185">Reference proteome</keyword>
<dbReference type="AlphaFoldDB" id="A0A4Y2IJ70"/>
<protein>
    <submittedName>
        <fullName evidence="1">Uncharacterized protein</fullName>
    </submittedName>
</protein>
<accession>A0A4Y2IJ70</accession>
<dbReference type="EMBL" id="BGPR01002682">
    <property type="protein sequence ID" value="GBM77319.1"/>
    <property type="molecule type" value="Genomic_DNA"/>
</dbReference>
<dbReference type="Proteomes" id="UP000499080">
    <property type="component" value="Unassembled WGS sequence"/>
</dbReference>
<organism evidence="1 2">
    <name type="scientific">Araneus ventricosus</name>
    <name type="common">Orbweaver spider</name>
    <name type="synonym">Epeira ventricosa</name>
    <dbReference type="NCBI Taxonomy" id="182803"/>
    <lineage>
        <taxon>Eukaryota</taxon>
        <taxon>Metazoa</taxon>
        <taxon>Ecdysozoa</taxon>
        <taxon>Arthropoda</taxon>
        <taxon>Chelicerata</taxon>
        <taxon>Arachnida</taxon>
        <taxon>Araneae</taxon>
        <taxon>Araneomorphae</taxon>
        <taxon>Entelegynae</taxon>
        <taxon>Araneoidea</taxon>
        <taxon>Araneidae</taxon>
        <taxon>Araneus</taxon>
    </lineage>
</organism>
<sequence length="98" mass="11334">MFSPCFTRILPQHGRGRCCLVVRSRLRNRRASGSKPPCSWGWCRPPAEWTWDCGLVVRSRLRNWRASGSKPPCCWGWCRLTLTRVKLPPADAVLKYPH</sequence>